<gene>
    <name evidence="2" type="ORF">KIPB_011704</name>
</gene>
<sequence length="371" mass="39887">MAPDTTVFFRAFNGQELYELRGKCYFFEGCTLYSIASTGVPKAVYTAEHTVIDAVCTHETSGLLFMACRSLEDGVLSLRCLKGGAMHHMYSSLVLSEPLCRIAVSDDLRYLAGITTYPDEQLVLMRMSTGTESPEVLTSTPLPSLSQTPVADADVSPRCLPTPGWVRIAFMPGSVSRVLCVSPRRAVMATLLRGHDIFWILTHEIEGVDCPQTAAPGTVSYDSEGQASLPPSDDTETPNFTVPLPPLGKEGDVSTLRDYIIHINSRYASLQQDPTDIATDPSDTARRAILPKLAEILDTVPRPSNDPPGRLAMPPTLTREGVEGVLAGVYADKDSKPPVFTGAVALIGPSVVALGLHCGRLLVVAAPESRT</sequence>
<accession>A0A9K3D5A9</accession>
<proteinExistence type="predicted"/>
<evidence type="ECO:0000256" key="1">
    <source>
        <dbReference type="SAM" id="MobiDB-lite"/>
    </source>
</evidence>
<organism evidence="2 3">
    <name type="scientific">Kipferlia bialata</name>
    <dbReference type="NCBI Taxonomy" id="797122"/>
    <lineage>
        <taxon>Eukaryota</taxon>
        <taxon>Metamonada</taxon>
        <taxon>Carpediemonas-like organisms</taxon>
        <taxon>Kipferlia</taxon>
    </lineage>
</organism>
<name>A0A9K3D5A9_9EUKA</name>
<feature type="non-terminal residue" evidence="2">
    <location>
        <position position="1"/>
    </location>
</feature>
<evidence type="ECO:0000313" key="3">
    <source>
        <dbReference type="Proteomes" id="UP000265618"/>
    </source>
</evidence>
<feature type="region of interest" description="Disordered" evidence="1">
    <location>
        <begin position="216"/>
        <end position="247"/>
    </location>
</feature>
<dbReference type="Proteomes" id="UP000265618">
    <property type="component" value="Unassembled WGS sequence"/>
</dbReference>
<dbReference type="AlphaFoldDB" id="A0A9K3D5A9"/>
<dbReference type="EMBL" id="BDIP01004872">
    <property type="protein sequence ID" value="GIQ89274.1"/>
    <property type="molecule type" value="Genomic_DNA"/>
</dbReference>
<protein>
    <submittedName>
        <fullName evidence="2">Uncharacterized protein</fullName>
    </submittedName>
</protein>
<reference evidence="2 3" key="1">
    <citation type="journal article" date="2018" name="PLoS ONE">
        <title>The draft genome of Kipferlia bialata reveals reductive genome evolution in fornicate parasites.</title>
        <authorList>
            <person name="Tanifuji G."/>
            <person name="Takabayashi S."/>
            <person name="Kume K."/>
            <person name="Takagi M."/>
            <person name="Nakayama T."/>
            <person name="Kamikawa R."/>
            <person name="Inagaki Y."/>
            <person name="Hashimoto T."/>
        </authorList>
    </citation>
    <scope>NUCLEOTIDE SEQUENCE [LARGE SCALE GENOMIC DNA]</scope>
    <source>
        <strain evidence="2">NY0173</strain>
    </source>
</reference>
<keyword evidence="3" id="KW-1185">Reference proteome</keyword>
<comment type="caution">
    <text evidence="2">The sequence shown here is derived from an EMBL/GenBank/DDBJ whole genome shotgun (WGS) entry which is preliminary data.</text>
</comment>
<evidence type="ECO:0000313" key="2">
    <source>
        <dbReference type="EMBL" id="GIQ89274.1"/>
    </source>
</evidence>